<dbReference type="InterPro" id="IPR036249">
    <property type="entry name" value="Thioredoxin-like_sf"/>
</dbReference>
<dbReference type="InterPro" id="IPR036282">
    <property type="entry name" value="Glutathione-S-Trfase_C_sf"/>
</dbReference>
<organism evidence="2 3">
    <name type="scientific">Daldinia eschscholtzii</name>
    <dbReference type="NCBI Taxonomy" id="292717"/>
    <lineage>
        <taxon>Eukaryota</taxon>
        <taxon>Fungi</taxon>
        <taxon>Dikarya</taxon>
        <taxon>Ascomycota</taxon>
        <taxon>Pezizomycotina</taxon>
        <taxon>Sordariomycetes</taxon>
        <taxon>Xylariomycetidae</taxon>
        <taxon>Xylariales</taxon>
        <taxon>Hypoxylaceae</taxon>
        <taxon>Daldinia</taxon>
    </lineage>
</organism>
<gene>
    <name evidence="2" type="ORF">Daesc_002032</name>
</gene>
<dbReference type="SUPFAM" id="SSF47616">
    <property type="entry name" value="GST C-terminal domain-like"/>
    <property type="match status" value="1"/>
</dbReference>
<sequence length="222" mass="25548">MGNPAAAPPARFANGLLPALQVGPEDNDFVIADSLAISEFLAEQHPELHLWPKDRKLRALARTATAQMHSGFSEIRNTYATNFLGKYTGNIPLTESVRKEIRGMVELWNKARADTKKRLQELGEDDEGFLFGGFSIADAFFWPVLWRFRSYQLPLTGISEDGLKWTAKMWNDPTMKRQAEEYFRQAENPLSRIEKYEDIFKGNSSVEYSQFTKDWEFDWQKA</sequence>
<evidence type="ECO:0000259" key="1">
    <source>
        <dbReference type="PROSITE" id="PS50404"/>
    </source>
</evidence>
<dbReference type="Pfam" id="PF13410">
    <property type="entry name" value="GST_C_2"/>
    <property type="match status" value="1"/>
</dbReference>
<dbReference type="Proteomes" id="UP001369815">
    <property type="component" value="Unassembled WGS sequence"/>
</dbReference>
<evidence type="ECO:0000313" key="3">
    <source>
        <dbReference type="Proteomes" id="UP001369815"/>
    </source>
</evidence>
<dbReference type="EMBL" id="JBANMG010000002">
    <property type="protein sequence ID" value="KAK6956752.1"/>
    <property type="molecule type" value="Genomic_DNA"/>
</dbReference>
<dbReference type="GO" id="GO:0006559">
    <property type="term" value="P:L-phenylalanine catabolic process"/>
    <property type="evidence" value="ECO:0007669"/>
    <property type="project" value="TreeGrafter"/>
</dbReference>
<dbReference type="CDD" id="cd00570">
    <property type="entry name" value="GST_N_family"/>
    <property type="match status" value="1"/>
</dbReference>
<dbReference type="PROSITE" id="PS50404">
    <property type="entry name" value="GST_NTER"/>
    <property type="match status" value="1"/>
</dbReference>
<dbReference type="GO" id="GO:0004364">
    <property type="term" value="F:glutathione transferase activity"/>
    <property type="evidence" value="ECO:0007669"/>
    <property type="project" value="TreeGrafter"/>
</dbReference>
<dbReference type="SUPFAM" id="SSF52833">
    <property type="entry name" value="Thioredoxin-like"/>
    <property type="match status" value="1"/>
</dbReference>
<dbReference type="Gene3D" id="1.20.1050.10">
    <property type="match status" value="1"/>
</dbReference>
<dbReference type="AlphaFoldDB" id="A0AAX6MX51"/>
<feature type="domain" description="GST N-terminal" evidence="1">
    <location>
        <begin position="1"/>
        <end position="49"/>
    </location>
</feature>
<keyword evidence="3" id="KW-1185">Reference proteome</keyword>
<dbReference type="PANTHER" id="PTHR42673:SF22">
    <property type="entry name" value="GST N-TERMINAL DOMAIN-CONTAINING PROTEIN"/>
    <property type="match status" value="1"/>
</dbReference>
<dbReference type="GO" id="GO:0006749">
    <property type="term" value="P:glutathione metabolic process"/>
    <property type="evidence" value="ECO:0007669"/>
    <property type="project" value="TreeGrafter"/>
</dbReference>
<dbReference type="GO" id="GO:0016034">
    <property type="term" value="F:maleylacetoacetate isomerase activity"/>
    <property type="evidence" value="ECO:0007669"/>
    <property type="project" value="TreeGrafter"/>
</dbReference>
<proteinExistence type="predicted"/>
<dbReference type="InterPro" id="IPR004045">
    <property type="entry name" value="Glutathione_S-Trfase_N"/>
</dbReference>
<accession>A0AAX6MX51</accession>
<comment type="caution">
    <text evidence="2">The sequence shown here is derived from an EMBL/GenBank/DDBJ whole genome shotgun (WGS) entry which is preliminary data.</text>
</comment>
<protein>
    <recommendedName>
        <fullName evidence="1">GST N-terminal domain-containing protein</fullName>
    </recommendedName>
</protein>
<evidence type="ECO:0000313" key="2">
    <source>
        <dbReference type="EMBL" id="KAK6956752.1"/>
    </source>
</evidence>
<reference evidence="2 3" key="1">
    <citation type="journal article" date="2024" name="Front Chem Biol">
        <title>Unveiling the potential of Daldinia eschscholtzii MFLUCC 19-0629 through bioactivity and bioinformatics studies for enhanced sustainable agriculture production.</title>
        <authorList>
            <person name="Brooks S."/>
            <person name="Weaver J.A."/>
            <person name="Klomchit A."/>
            <person name="Alharthi S.A."/>
            <person name="Onlamun T."/>
            <person name="Nurani R."/>
            <person name="Vong T.K."/>
            <person name="Alberti F."/>
            <person name="Greco C."/>
        </authorList>
    </citation>
    <scope>NUCLEOTIDE SEQUENCE [LARGE SCALE GENOMIC DNA]</scope>
    <source>
        <strain evidence="2">MFLUCC 19-0629</strain>
    </source>
</reference>
<dbReference type="PANTHER" id="PTHR42673">
    <property type="entry name" value="MALEYLACETOACETATE ISOMERASE"/>
    <property type="match status" value="1"/>
</dbReference>
<name>A0AAX6MX51_9PEZI</name>
<dbReference type="Gene3D" id="3.40.30.10">
    <property type="entry name" value="Glutaredoxin"/>
    <property type="match status" value="1"/>
</dbReference>